<name>A0A3P6DI13_BRAOL</name>
<protein>
    <submittedName>
        <fullName evidence="1">Uncharacterized protein</fullName>
    </submittedName>
</protein>
<dbReference type="EMBL" id="LR031874">
    <property type="protein sequence ID" value="VDD23744.1"/>
    <property type="molecule type" value="Genomic_DNA"/>
</dbReference>
<evidence type="ECO:0000313" key="1">
    <source>
        <dbReference type="EMBL" id="VDD23744.1"/>
    </source>
</evidence>
<accession>A0A3P6DI13</accession>
<proteinExistence type="predicted"/>
<reference evidence="1" key="1">
    <citation type="submission" date="2018-11" db="EMBL/GenBank/DDBJ databases">
        <authorList>
            <consortium name="Genoscope - CEA"/>
            <person name="William W."/>
        </authorList>
    </citation>
    <scope>NUCLEOTIDE SEQUENCE</scope>
</reference>
<dbReference type="AlphaFoldDB" id="A0A3P6DI13"/>
<organism evidence="1">
    <name type="scientific">Brassica oleracea</name>
    <name type="common">Wild cabbage</name>
    <dbReference type="NCBI Taxonomy" id="3712"/>
    <lineage>
        <taxon>Eukaryota</taxon>
        <taxon>Viridiplantae</taxon>
        <taxon>Streptophyta</taxon>
        <taxon>Embryophyta</taxon>
        <taxon>Tracheophyta</taxon>
        <taxon>Spermatophyta</taxon>
        <taxon>Magnoliopsida</taxon>
        <taxon>eudicotyledons</taxon>
        <taxon>Gunneridae</taxon>
        <taxon>Pentapetalae</taxon>
        <taxon>rosids</taxon>
        <taxon>malvids</taxon>
        <taxon>Brassicales</taxon>
        <taxon>Brassicaceae</taxon>
        <taxon>Brassiceae</taxon>
        <taxon>Brassica</taxon>
    </lineage>
</organism>
<gene>
    <name evidence="1" type="ORF">BOLC2T09656H</name>
</gene>
<sequence>MDPKLLFCLPQGDELFNPLNTLFIQMVAFSSSLNYFTSCSNHVVKLLPSPRFSLLLY</sequence>